<comment type="function">
    <text evidence="5">Specifically methylates the pseudouridine at position 1915 (m3Psi1915) in 23S rRNA.</text>
</comment>
<dbReference type="GO" id="GO:0005737">
    <property type="term" value="C:cytoplasm"/>
    <property type="evidence" value="ECO:0007669"/>
    <property type="project" value="UniProtKB-SubCell"/>
</dbReference>
<comment type="similarity">
    <text evidence="4 5">Belongs to the RNA methyltransferase RlmH family.</text>
</comment>
<dbReference type="Gene3D" id="3.40.1280.10">
    <property type="match status" value="1"/>
</dbReference>
<evidence type="ECO:0000256" key="5">
    <source>
        <dbReference type="HAMAP-Rule" id="MF_00658"/>
    </source>
</evidence>
<gene>
    <name evidence="5" type="primary">rlmH</name>
    <name evidence="6" type="ORF">GbCGDNIH9_1711</name>
</gene>
<dbReference type="PIRSF" id="PIRSF004505">
    <property type="entry name" value="MT_bac"/>
    <property type="match status" value="1"/>
</dbReference>
<comment type="caution">
    <text evidence="5">Lacks conserved residue(s) required for the propagation of feature annotation.</text>
</comment>
<keyword evidence="3 5" id="KW-0949">S-adenosyl-L-methionine</keyword>
<evidence type="ECO:0000313" key="6">
    <source>
        <dbReference type="EMBL" id="APH55013.1"/>
    </source>
</evidence>
<name>A0AAC9KEV2_9PROT</name>
<evidence type="ECO:0000313" key="7">
    <source>
        <dbReference type="Proteomes" id="UP000182373"/>
    </source>
</evidence>
<dbReference type="InterPro" id="IPR029026">
    <property type="entry name" value="tRNA_m1G_MTases_N"/>
</dbReference>
<accession>A0AAC9KEV2</accession>
<feature type="binding site" evidence="5">
    <location>
        <begin position="119"/>
        <end position="124"/>
    </location>
    <ligand>
        <name>S-adenosyl-L-methionine</name>
        <dbReference type="ChEBI" id="CHEBI:59789"/>
    </ligand>
</feature>
<keyword evidence="1 5" id="KW-0489">Methyltransferase</keyword>
<evidence type="ECO:0000256" key="3">
    <source>
        <dbReference type="ARBA" id="ARBA00022691"/>
    </source>
</evidence>
<dbReference type="PANTHER" id="PTHR33603:SF1">
    <property type="entry name" value="RIBOSOMAL RNA LARGE SUBUNIT METHYLTRANSFERASE H"/>
    <property type="match status" value="1"/>
</dbReference>
<reference evidence="7" key="1">
    <citation type="submission" date="2016-11" db="EMBL/GenBank/DDBJ databases">
        <title>Comparative genomic and phenotypic analysis of Granulibacter bethesdensis clinical isolates from patients with chronic granulomatous disease.</title>
        <authorList>
            <person name="Zarember K.A."/>
            <person name="Porcella S.F."/>
            <person name="Chu J."/>
            <person name="Ding L."/>
            <person name="Dahlstrom E."/>
            <person name="Barbian K."/>
            <person name="Martens C."/>
            <person name="Sykora L."/>
            <person name="Kramer S."/>
            <person name="Pettinato A.M."/>
            <person name="Hong H."/>
            <person name="Wald G."/>
            <person name="Berg L.J."/>
            <person name="Rogge L.S."/>
            <person name="Greenberg D.E."/>
            <person name="Falcone E.L."/>
            <person name="Neves J.F."/>
            <person name="Simoes M.J."/>
            <person name="Casal M."/>
            <person name="Rodriguez-Lopez F.C."/>
            <person name="Zelazny A."/>
            <person name="Gallin J.I."/>
            <person name="Holland S.M."/>
        </authorList>
    </citation>
    <scope>NUCLEOTIDE SEQUENCE [LARGE SCALE GENOMIC DNA]</scope>
    <source>
        <strain evidence="7">NIH9.1</strain>
    </source>
</reference>
<comment type="subunit">
    <text evidence="5">Homodimer.</text>
</comment>
<dbReference type="Proteomes" id="UP000182373">
    <property type="component" value="Chromosome"/>
</dbReference>
<keyword evidence="2 5" id="KW-0808">Transferase</keyword>
<evidence type="ECO:0000256" key="2">
    <source>
        <dbReference type="ARBA" id="ARBA00022679"/>
    </source>
</evidence>
<keyword evidence="5" id="KW-0698">rRNA processing</keyword>
<keyword evidence="5" id="KW-0963">Cytoplasm</keyword>
<dbReference type="CDD" id="cd18081">
    <property type="entry name" value="RlmH-like"/>
    <property type="match status" value="1"/>
</dbReference>
<dbReference type="PANTHER" id="PTHR33603">
    <property type="entry name" value="METHYLTRANSFERASE"/>
    <property type="match status" value="1"/>
</dbReference>
<comment type="catalytic activity">
    <reaction evidence="5">
        <text>pseudouridine(1915) in 23S rRNA + S-adenosyl-L-methionine = N(3)-methylpseudouridine(1915) in 23S rRNA + S-adenosyl-L-homocysteine + H(+)</text>
        <dbReference type="Rhea" id="RHEA:42752"/>
        <dbReference type="Rhea" id="RHEA-COMP:10221"/>
        <dbReference type="Rhea" id="RHEA-COMP:10222"/>
        <dbReference type="ChEBI" id="CHEBI:15378"/>
        <dbReference type="ChEBI" id="CHEBI:57856"/>
        <dbReference type="ChEBI" id="CHEBI:59789"/>
        <dbReference type="ChEBI" id="CHEBI:65314"/>
        <dbReference type="ChEBI" id="CHEBI:74486"/>
        <dbReference type="EC" id="2.1.1.177"/>
    </reaction>
</comment>
<dbReference type="EMBL" id="CP018191">
    <property type="protein sequence ID" value="APH55013.1"/>
    <property type="molecule type" value="Genomic_DNA"/>
</dbReference>
<dbReference type="InterPro" id="IPR003742">
    <property type="entry name" value="RlmH-like"/>
</dbReference>
<dbReference type="EC" id="2.1.1.177" evidence="5"/>
<evidence type="ECO:0000256" key="4">
    <source>
        <dbReference type="ARBA" id="ARBA00038303"/>
    </source>
</evidence>
<dbReference type="RefSeq" id="WP_072572901.1">
    <property type="nucleotide sequence ID" value="NZ_CP018191.1"/>
</dbReference>
<evidence type="ECO:0000256" key="1">
    <source>
        <dbReference type="ARBA" id="ARBA00022603"/>
    </source>
</evidence>
<feature type="binding site" evidence="5">
    <location>
        <position position="100"/>
    </location>
    <ligand>
        <name>S-adenosyl-L-methionine</name>
        <dbReference type="ChEBI" id="CHEBI:59789"/>
    </ligand>
</feature>
<organism evidence="6 7">
    <name type="scientific">Granulibacter bethesdensis</name>
    <dbReference type="NCBI Taxonomy" id="364410"/>
    <lineage>
        <taxon>Bacteria</taxon>
        <taxon>Pseudomonadati</taxon>
        <taxon>Pseudomonadota</taxon>
        <taxon>Alphaproteobacteria</taxon>
        <taxon>Acetobacterales</taxon>
        <taxon>Acetobacteraceae</taxon>
        <taxon>Granulibacter</taxon>
    </lineage>
</organism>
<dbReference type="AlphaFoldDB" id="A0AAC9KEV2"/>
<sequence>MTAPWRIIAVGRMRGSEEEALFQRYAARLRPALTVTEIAEARGSTAEIRRRETSALLAALPPACIVVAMDLGGRAHDSEALAALARRWREQPLPVCFMIGGAEGLEQPVLDRSDHVLSLGPMTWPHLLVRPLLAEQLYRAQAIATNHPYHRTGRPSG</sequence>
<dbReference type="InterPro" id="IPR029028">
    <property type="entry name" value="Alpha/beta_knot_MTases"/>
</dbReference>
<dbReference type="SUPFAM" id="SSF75217">
    <property type="entry name" value="alpha/beta knot"/>
    <property type="match status" value="1"/>
</dbReference>
<dbReference type="HAMAP" id="MF_00658">
    <property type="entry name" value="23SrRNA_methyltr_H"/>
    <property type="match status" value="1"/>
</dbReference>
<protein>
    <recommendedName>
        <fullName evidence="5">Ribosomal RNA large subunit methyltransferase H</fullName>
        <ecNumber evidence="5">2.1.1.177</ecNumber>
    </recommendedName>
    <alternativeName>
        <fullName evidence="5">23S rRNA (pseudouridine1915-N3)-methyltransferase</fullName>
    </alternativeName>
    <alternativeName>
        <fullName evidence="5">23S rRNA m3Psi1915 methyltransferase</fullName>
    </alternativeName>
    <alternativeName>
        <fullName evidence="5">rRNA (pseudouridine-N3-)-methyltransferase RlmH</fullName>
    </alternativeName>
</protein>
<dbReference type="Pfam" id="PF02590">
    <property type="entry name" value="SPOUT_MTase"/>
    <property type="match status" value="1"/>
</dbReference>
<dbReference type="GO" id="GO:0070038">
    <property type="term" value="F:rRNA (pseudouridine-N3-)-methyltransferase activity"/>
    <property type="evidence" value="ECO:0007669"/>
    <property type="project" value="UniProtKB-UniRule"/>
</dbReference>
<proteinExistence type="inferred from homology"/>
<comment type="subcellular location">
    <subcellularLocation>
        <location evidence="5">Cytoplasm</location>
    </subcellularLocation>
</comment>